<name>A0A0A9L8B9_ARUDO</name>
<accession>A0A0A9L8B9</accession>
<organism evidence="1">
    <name type="scientific">Arundo donax</name>
    <name type="common">Giant reed</name>
    <name type="synonym">Donax arundinaceus</name>
    <dbReference type="NCBI Taxonomy" id="35708"/>
    <lineage>
        <taxon>Eukaryota</taxon>
        <taxon>Viridiplantae</taxon>
        <taxon>Streptophyta</taxon>
        <taxon>Embryophyta</taxon>
        <taxon>Tracheophyta</taxon>
        <taxon>Spermatophyta</taxon>
        <taxon>Magnoliopsida</taxon>
        <taxon>Liliopsida</taxon>
        <taxon>Poales</taxon>
        <taxon>Poaceae</taxon>
        <taxon>PACMAD clade</taxon>
        <taxon>Arundinoideae</taxon>
        <taxon>Arundineae</taxon>
        <taxon>Arundo</taxon>
    </lineage>
</organism>
<dbReference type="EMBL" id="GBRH01259172">
    <property type="protein sequence ID" value="JAD38723.1"/>
    <property type="molecule type" value="Transcribed_RNA"/>
</dbReference>
<dbReference type="AlphaFoldDB" id="A0A0A9L8B9"/>
<reference evidence="1" key="1">
    <citation type="submission" date="2014-09" db="EMBL/GenBank/DDBJ databases">
        <authorList>
            <person name="Magalhaes I.L.F."/>
            <person name="Oliveira U."/>
            <person name="Santos F.R."/>
            <person name="Vidigal T.H.D.A."/>
            <person name="Brescovit A.D."/>
            <person name="Santos A.J."/>
        </authorList>
    </citation>
    <scope>NUCLEOTIDE SEQUENCE</scope>
    <source>
        <tissue evidence="1">Shoot tissue taken approximately 20 cm above the soil surface</tissue>
    </source>
</reference>
<proteinExistence type="predicted"/>
<reference evidence="1" key="2">
    <citation type="journal article" date="2015" name="Data Brief">
        <title>Shoot transcriptome of the giant reed, Arundo donax.</title>
        <authorList>
            <person name="Barrero R.A."/>
            <person name="Guerrero F.D."/>
            <person name="Moolhuijzen P."/>
            <person name="Goolsby J.A."/>
            <person name="Tidwell J."/>
            <person name="Bellgard S.E."/>
            <person name="Bellgard M.I."/>
        </authorList>
    </citation>
    <scope>NUCLEOTIDE SEQUENCE</scope>
    <source>
        <tissue evidence="1">Shoot tissue taken approximately 20 cm above the soil surface</tissue>
    </source>
</reference>
<evidence type="ECO:0000313" key="1">
    <source>
        <dbReference type="EMBL" id="JAD38723.1"/>
    </source>
</evidence>
<sequence>MLYKHMNTTPCFCSTKCTPWLPASLEQTTNVLNQSTHLLVYNIHTSASTGTVPCQLQYQNLS</sequence>
<protein>
    <submittedName>
        <fullName evidence="1">Uncharacterized protein</fullName>
    </submittedName>
</protein>